<reference evidence="1" key="1">
    <citation type="submission" date="2021-06" db="EMBL/GenBank/DDBJ databases">
        <authorList>
            <person name="Kallberg Y."/>
            <person name="Tangrot J."/>
            <person name="Rosling A."/>
        </authorList>
    </citation>
    <scope>NUCLEOTIDE SEQUENCE</scope>
    <source>
        <strain evidence="1">IL203A</strain>
    </source>
</reference>
<sequence length="149" mass="17032">MLPGSSAMSFSQFLNNEATDIDSGDKRANESSVNESSDDSNDSENDENLNQLTVNEFRWFYNDIENLIKENDSIFNKSKENRVNGNSHQRGGKMFKVQVASVARRKGTANKDQKKLQGKPRTSLQETTHDIKELNRYVMPARSRRQQTK</sequence>
<comment type="caution">
    <text evidence="1">The sequence shown here is derived from an EMBL/GenBank/DDBJ whole genome shotgun (WGS) entry which is preliminary data.</text>
</comment>
<protein>
    <submittedName>
        <fullName evidence="1">3054_t:CDS:1</fullName>
    </submittedName>
</protein>
<gene>
    <name evidence="1" type="ORF">DHETER_LOCUS7313</name>
</gene>
<dbReference type="Proteomes" id="UP000789702">
    <property type="component" value="Unassembled WGS sequence"/>
</dbReference>
<evidence type="ECO:0000313" key="2">
    <source>
        <dbReference type="Proteomes" id="UP000789702"/>
    </source>
</evidence>
<proteinExistence type="predicted"/>
<accession>A0ACA9MNT4</accession>
<dbReference type="EMBL" id="CAJVPU010010152">
    <property type="protein sequence ID" value="CAG8602700.1"/>
    <property type="molecule type" value="Genomic_DNA"/>
</dbReference>
<keyword evidence="2" id="KW-1185">Reference proteome</keyword>
<organism evidence="1 2">
    <name type="scientific">Dentiscutata heterogama</name>
    <dbReference type="NCBI Taxonomy" id="1316150"/>
    <lineage>
        <taxon>Eukaryota</taxon>
        <taxon>Fungi</taxon>
        <taxon>Fungi incertae sedis</taxon>
        <taxon>Mucoromycota</taxon>
        <taxon>Glomeromycotina</taxon>
        <taxon>Glomeromycetes</taxon>
        <taxon>Diversisporales</taxon>
        <taxon>Gigasporaceae</taxon>
        <taxon>Dentiscutata</taxon>
    </lineage>
</organism>
<evidence type="ECO:0000313" key="1">
    <source>
        <dbReference type="EMBL" id="CAG8602700.1"/>
    </source>
</evidence>
<name>A0ACA9MNT4_9GLOM</name>